<comment type="caution">
    <text evidence="6">The sequence shown here is derived from an EMBL/GenBank/DDBJ whole genome shotgun (WGS) entry which is preliminary data.</text>
</comment>
<dbReference type="Pfam" id="PF08573">
    <property type="entry name" value="SAE2"/>
    <property type="match status" value="1"/>
</dbReference>
<feature type="compositionally biased region" description="Basic and acidic residues" evidence="4">
    <location>
        <begin position="115"/>
        <end position="127"/>
    </location>
</feature>
<dbReference type="InterPro" id="IPR013882">
    <property type="entry name" value="Ctp1_C"/>
</dbReference>
<keyword evidence="7" id="KW-1185">Reference proteome</keyword>
<evidence type="ECO:0000256" key="1">
    <source>
        <dbReference type="ARBA" id="ARBA00004123"/>
    </source>
</evidence>
<feature type="compositionally biased region" description="Basic and acidic residues" evidence="4">
    <location>
        <begin position="81"/>
        <end position="91"/>
    </location>
</feature>
<name>A0A9C7UM78_9RHOD</name>
<evidence type="ECO:0000256" key="2">
    <source>
        <dbReference type="ARBA" id="ARBA00022763"/>
    </source>
</evidence>
<accession>A0A9C7UM78</accession>
<comment type="subcellular location">
    <subcellularLocation>
        <location evidence="1">Nucleus</location>
    </subcellularLocation>
</comment>
<dbReference type="EMBL" id="BQMJ01000002">
    <property type="protein sequence ID" value="GJQ08470.1"/>
    <property type="molecule type" value="Genomic_DNA"/>
</dbReference>
<dbReference type="GO" id="GO:0006281">
    <property type="term" value="P:DNA repair"/>
    <property type="evidence" value="ECO:0007669"/>
    <property type="project" value="InterPro"/>
</dbReference>
<evidence type="ECO:0000256" key="4">
    <source>
        <dbReference type="SAM" id="MobiDB-lite"/>
    </source>
</evidence>
<feature type="compositionally biased region" description="Basic and acidic residues" evidence="4">
    <location>
        <begin position="136"/>
        <end position="146"/>
    </location>
</feature>
<sequence length="406" mass="46439">MPRDPTTDDELYSLFSKLLSLLNLKFGYGNNCWNCCQNLESISQQLQNLQTEVRHLQQVVFQGFEDMKSATKKPTFPTETSLKKVEEKSSSSEDEITCFSQENPVFSPTGIFPKRISDGKPKLEQPSRVDSMNTSPEERILSRERDSKVDSHILVVQDSSSLPRDRKSCDCVNSRRSSYQKNILVEKDNNIDDASSSLDDLRFQQSLTPTNAELSKDCCAFDVTKTKDETLDSRHKHKARTEETSCEMHRQRKVAKGPVSSQKFGKIARGRDNACDYVSFSQTPSPAKEITTCEMKKSTERILEHLPNENSTPKVTTEYIDNNGNRLCANPVIRSKEDRMKLKGSTCTECQKTWNCLAHDNEERCKEMIQKYSRHRHCHTPPETPEFWFDISFPETETVPPESPLV</sequence>
<dbReference type="OrthoDB" id="5801062at2759"/>
<feature type="region of interest" description="Disordered" evidence="4">
    <location>
        <begin position="109"/>
        <end position="146"/>
    </location>
</feature>
<dbReference type="AlphaFoldDB" id="A0A9C7UM78"/>
<gene>
    <name evidence="6" type="ORF">GpartN1_g261.t1</name>
</gene>
<evidence type="ECO:0000256" key="3">
    <source>
        <dbReference type="ARBA" id="ARBA00023242"/>
    </source>
</evidence>
<keyword evidence="2" id="KW-0227">DNA damage</keyword>
<organism evidence="6 7">
    <name type="scientific">Galdieria partita</name>
    <dbReference type="NCBI Taxonomy" id="83374"/>
    <lineage>
        <taxon>Eukaryota</taxon>
        <taxon>Rhodophyta</taxon>
        <taxon>Bangiophyceae</taxon>
        <taxon>Galdieriales</taxon>
        <taxon>Galdieriaceae</taxon>
        <taxon>Galdieria</taxon>
    </lineage>
</organism>
<evidence type="ECO:0000313" key="6">
    <source>
        <dbReference type="EMBL" id="GJQ08470.1"/>
    </source>
</evidence>
<dbReference type="Proteomes" id="UP001061958">
    <property type="component" value="Unassembled WGS sequence"/>
</dbReference>
<proteinExistence type="predicted"/>
<evidence type="ECO:0000259" key="5">
    <source>
        <dbReference type="Pfam" id="PF08573"/>
    </source>
</evidence>
<reference evidence="6" key="1">
    <citation type="journal article" date="2022" name="Proc. Natl. Acad. Sci. U.S.A.">
        <title>Life cycle and functional genomics of the unicellular red alga Galdieria for elucidating algal and plant evolution and industrial use.</title>
        <authorList>
            <person name="Hirooka S."/>
            <person name="Itabashi T."/>
            <person name="Ichinose T.M."/>
            <person name="Onuma R."/>
            <person name="Fujiwara T."/>
            <person name="Yamashita S."/>
            <person name="Jong L.W."/>
            <person name="Tomita R."/>
            <person name="Iwane A.H."/>
            <person name="Miyagishima S.Y."/>
        </authorList>
    </citation>
    <scope>NUCLEOTIDE SEQUENCE</scope>
    <source>
        <strain evidence="6">NBRC 102759</strain>
    </source>
</reference>
<feature type="region of interest" description="Disordered" evidence="4">
    <location>
        <begin position="71"/>
        <end position="96"/>
    </location>
</feature>
<dbReference type="GO" id="GO:0005634">
    <property type="term" value="C:nucleus"/>
    <property type="evidence" value="ECO:0007669"/>
    <property type="project" value="UniProtKB-SubCell"/>
</dbReference>
<protein>
    <recommendedName>
        <fullName evidence="5">DNA endonuclease activator Ctp1 C-terminal domain-containing protein</fullName>
    </recommendedName>
</protein>
<feature type="domain" description="DNA endonuclease activator Ctp1 C-terminal" evidence="5">
    <location>
        <begin position="361"/>
        <end position="397"/>
    </location>
</feature>
<evidence type="ECO:0000313" key="7">
    <source>
        <dbReference type="Proteomes" id="UP001061958"/>
    </source>
</evidence>
<keyword evidence="3" id="KW-0539">Nucleus</keyword>
<reference evidence="6" key="2">
    <citation type="submission" date="2022-01" db="EMBL/GenBank/DDBJ databases">
        <authorList>
            <person name="Hirooka S."/>
            <person name="Miyagishima S.Y."/>
        </authorList>
    </citation>
    <scope>NUCLEOTIDE SEQUENCE</scope>
    <source>
        <strain evidence="6">NBRC 102759</strain>
    </source>
</reference>